<dbReference type="GO" id="GO:0006412">
    <property type="term" value="P:translation"/>
    <property type="evidence" value="ECO:0007669"/>
    <property type="project" value="InterPro"/>
</dbReference>
<dbReference type="EMBL" id="DSGT01000001">
    <property type="protein sequence ID" value="HEW52604.1"/>
    <property type="molecule type" value="Genomic_DNA"/>
</dbReference>
<accession>A0A7C2ZPI1</accession>
<protein>
    <recommendedName>
        <fullName evidence="6">50S ribosomal protein L38e</fullName>
    </recommendedName>
</protein>
<comment type="caution">
    <text evidence="5">The sequence shown here is derived from an EMBL/GenBank/DDBJ whole genome shotgun (WGS) entry which is preliminary data.</text>
</comment>
<evidence type="ECO:0000256" key="4">
    <source>
        <dbReference type="RuleBase" id="RU003445"/>
    </source>
</evidence>
<dbReference type="GO" id="GO:1990904">
    <property type="term" value="C:ribonucleoprotein complex"/>
    <property type="evidence" value="ECO:0007669"/>
    <property type="project" value="UniProtKB-KW"/>
</dbReference>
<evidence type="ECO:0008006" key="6">
    <source>
        <dbReference type="Google" id="ProtNLM"/>
    </source>
</evidence>
<sequence>MPVYVPDQDRFLEIAKNAVECRVKRVEKKGIVKLKARTKRYLYTYIVTADQANEAIEKLKSVCKTIKEV</sequence>
<dbReference type="AlphaFoldDB" id="A0A7C2ZPI1"/>
<gene>
    <name evidence="5" type="ORF">ENO77_00215</name>
</gene>
<dbReference type="Gene3D" id="3.30.720.90">
    <property type="match status" value="1"/>
</dbReference>
<dbReference type="InterPro" id="IPR002675">
    <property type="entry name" value="Ribosomal_eL38"/>
</dbReference>
<evidence type="ECO:0000313" key="5">
    <source>
        <dbReference type="EMBL" id="HEW52604.1"/>
    </source>
</evidence>
<evidence type="ECO:0000256" key="2">
    <source>
        <dbReference type="ARBA" id="ARBA00022980"/>
    </source>
</evidence>
<keyword evidence="3 4" id="KW-0687">Ribonucleoprotein</keyword>
<dbReference type="InterPro" id="IPR038464">
    <property type="entry name" value="Ribosomal_eL38_sf"/>
</dbReference>
<evidence type="ECO:0000256" key="1">
    <source>
        <dbReference type="ARBA" id="ARBA00007803"/>
    </source>
</evidence>
<dbReference type="GO" id="GO:0003735">
    <property type="term" value="F:structural constituent of ribosome"/>
    <property type="evidence" value="ECO:0007669"/>
    <property type="project" value="InterPro"/>
</dbReference>
<name>A0A7C2ZPI1_9CREN</name>
<reference evidence="5" key="1">
    <citation type="journal article" date="2020" name="mSystems">
        <title>Genome- and Community-Level Interaction Insights into Carbon Utilization and Element Cycling Functions of Hydrothermarchaeota in Hydrothermal Sediment.</title>
        <authorList>
            <person name="Zhou Z."/>
            <person name="Liu Y."/>
            <person name="Xu W."/>
            <person name="Pan J."/>
            <person name="Luo Z.H."/>
            <person name="Li M."/>
        </authorList>
    </citation>
    <scope>NUCLEOTIDE SEQUENCE [LARGE SCALE GENOMIC DNA]</scope>
    <source>
        <strain evidence="5">SpSt-16</strain>
    </source>
</reference>
<comment type="similarity">
    <text evidence="1 4">Belongs to the eukaryotic ribosomal protein eL38 family.</text>
</comment>
<dbReference type="GO" id="GO:0005840">
    <property type="term" value="C:ribosome"/>
    <property type="evidence" value="ECO:0007669"/>
    <property type="project" value="UniProtKB-KW"/>
</dbReference>
<organism evidence="5">
    <name type="scientific">Ignisphaera aggregans</name>
    <dbReference type="NCBI Taxonomy" id="334771"/>
    <lineage>
        <taxon>Archaea</taxon>
        <taxon>Thermoproteota</taxon>
        <taxon>Thermoprotei</taxon>
        <taxon>Desulfurococcales</taxon>
        <taxon>Desulfurococcaceae</taxon>
        <taxon>Ignisphaera</taxon>
    </lineage>
</organism>
<proteinExistence type="inferred from homology"/>
<evidence type="ECO:0000256" key="3">
    <source>
        <dbReference type="ARBA" id="ARBA00023274"/>
    </source>
</evidence>
<keyword evidence="2 4" id="KW-0689">Ribosomal protein</keyword>
<dbReference type="Pfam" id="PF01781">
    <property type="entry name" value="Ribosomal_L38e"/>
    <property type="match status" value="1"/>
</dbReference>